<dbReference type="STRING" id="33114.A0A2G2WIS5"/>
<dbReference type="PANTHER" id="PTHR23077:SF200">
    <property type="entry name" value="CELL DIVISION CONTROL PROTEIN 48 HOMOLOG E"/>
    <property type="match status" value="1"/>
</dbReference>
<dbReference type="PANTHER" id="PTHR23077">
    <property type="entry name" value="AAA-FAMILY ATPASE"/>
    <property type="match status" value="1"/>
</dbReference>
<protein>
    <submittedName>
        <fullName evidence="5">Cell division cycle protein 48-like protein</fullName>
    </submittedName>
</protein>
<feature type="domain" description="AAA+ ATPase" evidence="4">
    <location>
        <begin position="343"/>
        <end position="482"/>
    </location>
</feature>
<dbReference type="GO" id="GO:0030970">
    <property type="term" value="P:retrograde protein transport, ER to cytosol"/>
    <property type="evidence" value="ECO:0007669"/>
    <property type="project" value="TreeGrafter"/>
</dbReference>
<dbReference type="GO" id="GO:0016887">
    <property type="term" value="F:ATP hydrolysis activity"/>
    <property type="evidence" value="ECO:0007669"/>
    <property type="project" value="InterPro"/>
</dbReference>
<dbReference type="InterPro" id="IPR050168">
    <property type="entry name" value="AAA_ATPase_domain"/>
</dbReference>
<keyword evidence="2" id="KW-0067">ATP-binding</keyword>
<dbReference type="Pfam" id="PF00004">
    <property type="entry name" value="AAA"/>
    <property type="match status" value="1"/>
</dbReference>
<dbReference type="Gene3D" id="2.40.50.140">
    <property type="entry name" value="Nucleic acid-binding proteins"/>
    <property type="match status" value="1"/>
</dbReference>
<dbReference type="Gene3D" id="3.40.50.300">
    <property type="entry name" value="P-loop containing nucleotide triphosphate hydrolases"/>
    <property type="match status" value="1"/>
</dbReference>
<dbReference type="SMART" id="SM00382">
    <property type="entry name" value="AAA"/>
    <property type="match status" value="1"/>
</dbReference>
<evidence type="ECO:0000256" key="1">
    <source>
        <dbReference type="ARBA" id="ARBA00022741"/>
    </source>
</evidence>
<comment type="caution">
    <text evidence="5">The sequence shown here is derived from an EMBL/GenBank/DDBJ whole genome shotgun (WGS) entry which is preliminary data.</text>
</comment>
<keyword evidence="6" id="KW-1185">Reference proteome</keyword>
<dbReference type="SUPFAM" id="SSF50249">
    <property type="entry name" value="Nucleic acid-binding proteins"/>
    <property type="match status" value="1"/>
</dbReference>
<dbReference type="EMBL" id="MLFT02000006">
    <property type="protein sequence ID" value="PHT45122.1"/>
    <property type="molecule type" value="Genomic_DNA"/>
</dbReference>
<evidence type="ECO:0000259" key="4">
    <source>
        <dbReference type="SMART" id="SM00382"/>
    </source>
</evidence>
<evidence type="ECO:0000313" key="6">
    <source>
        <dbReference type="Proteomes" id="UP000224567"/>
    </source>
</evidence>
<dbReference type="CDD" id="cd04480">
    <property type="entry name" value="RPA1_DBD_A_like"/>
    <property type="match status" value="1"/>
</dbReference>
<dbReference type="GO" id="GO:0005829">
    <property type="term" value="C:cytosol"/>
    <property type="evidence" value="ECO:0007669"/>
    <property type="project" value="TreeGrafter"/>
</dbReference>
<evidence type="ECO:0000256" key="3">
    <source>
        <dbReference type="ARBA" id="ARBA00023054"/>
    </source>
</evidence>
<dbReference type="GO" id="GO:0097352">
    <property type="term" value="P:autophagosome maturation"/>
    <property type="evidence" value="ECO:0007669"/>
    <property type="project" value="TreeGrafter"/>
</dbReference>
<dbReference type="InterPro" id="IPR003593">
    <property type="entry name" value="AAA+_ATPase"/>
</dbReference>
<dbReference type="GO" id="GO:0005524">
    <property type="term" value="F:ATP binding"/>
    <property type="evidence" value="ECO:0007669"/>
    <property type="project" value="UniProtKB-KW"/>
</dbReference>
<organism evidence="5 6">
    <name type="scientific">Capsicum baccatum</name>
    <name type="common">Peruvian pepper</name>
    <dbReference type="NCBI Taxonomy" id="33114"/>
    <lineage>
        <taxon>Eukaryota</taxon>
        <taxon>Viridiplantae</taxon>
        <taxon>Streptophyta</taxon>
        <taxon>Embryophyta</taxon>
        <taxon>Tracheophyta</taxon>
        <taxon>Spermatophyta</taxon>
        <taxon>Magnoliopsida</taxon>
        <taxon>eudicotyledons</taxon>
        <taxon>Gunneridae</taxon>
        <taxon>Pentapetalae</taxon>
        <taxon>asterids</taxon>
        <taxon>lamiids</taxon>
        <taxon>Solanales</taxon>
        <taxon>Solanaceae</taxon>
        <taxon>Solanoideae</taxon>
        <taxon>Capsiceae</taxon>
        <taxon>Capsicum</taxon>
    </lineage>
</organism>
<keyword evidence="3" id="KW-0175">Coiled coil</keyword>
<dbReference type="FunFam" id="3.40.50.300:FF:001025">
    <property type="entry name" value="ATPase family, AAA domain-containing 2B"/>
    <property type="match status" value="1"/>
</dbReference>
<dbReference type="Gene3D" id="6.10.20.150">
    <property type="match status" value="1"/>
</dbReference>
<dbReference type="Pfam" id="PF17862">
    <property type="entry name" value="AAA_lid_3"/>
    <property type="match status" value="1"/>
</dbReference>
<dbReference type="GO" id="GO:0034098">
    <property type="term" value="C:VCP-NPL4-UFD1 AAA ATPase complex"/>
    <property type="evidence" value="ECO:0007669"/>
    <property type="project" value="TreeGrafter"/>
</dbReference>
<dbReference type="InterPro" id="IPR041569">
    <property type="entry name" value="AAA_lid_3"/>
</dbReference>
<evidence type="ECO:0000313" key="5">
    <source>
        <dbReference type="EMBL" id="PHT45122.1"/>
    </source>
</evidence>
<proteinExistence type="predicted"/>
<name>A0A2G2WIS5_CAPBA</name>
<dbReference type="InterPro" id="IPR027417">
    <property type="entry name" value="P-loop_NTPase"/>
</dbReference>
<dbReference type="GO" id="GO:0005634">
    <property type="term" value="C:nucleus"/>
    <property type="evidence" value="ECO:0007669"/>
    <property type="project" value="TreeGrafter"/>
</dbReference>
<dbReference type="Proteomes" id="UP000224567">
    <property type="component" value="Unassembled WGS sequence"/>
</dbReference>
<dbReference type="AlphaFoldDB" id="A0A2G2WIS5"/>
<dbReference type="OrthoDB" id="1931061at2759"/>
<dbReference type="InterPro" id="IPR003959">
    <property type="entry name" value="ATPase_AAA_core"/>
</dbReference>
<gene>
    <name evidence="5" type="ORF">CQW23_14280</name>
</gene>
<sequence length="613" mass="69950">MNALSSPIPFIKYRLDIKTTLNLRLQWTILSLLCSMEVDQPIIEFYLLSKGPTIQAQGIFQGHDDIVEDVQLCPSRYAILGQAQRYLSLDLSNLKLRSILFFDLAIIPEVKKSQKQNTIIGLRTCNNILSMAQLVSGRNDFMIKVRLCRMWDVINHKINGKLIIVEMIFIDEKENLIYRMMGTNQVNRIKAMLKEVSLFTIKNFKVVETTFAYRPIASPLNIILSASTVINNLSEDIVDIPINEFQFIKPIMIDSRVNNHTVLSGEVSFFTTHARRIYVNLDIDYLRYLVQKFTTMPMEVQITKRLLKFLMSLRRKSKARRISSTVQYPVEHPKKFGKFGMSPSKGVLFCGPPGYGKTLLAKTIVNECQANFISFKSPEFLTMWFGDSEANVREIFYKARASAPCVLFIDELDSISTQRGSSVRDAGGAADRVLSEFLTQMDGINAKKTIFIIGSTNIPNIIDPELLHPGRLDQLIYISFPDEDSRHQIFKACLRKSPIFKDIDLRAPAKYTQGFSGADITEIYQRACKYAIQENIEKDFEREIRRRNNLEAMEEDVDDKVSEIKPAHFKESMKYARRSISDANINNMGVTTETVADLFVTFAGGADKDDLYS</sequence>
<accession>A0A2G2WIS5</accession>
<dbReference type="GO" id="GO:0051228">
    <property type="term" value="P:mitotic spindle disassembly"/>
    <property type="evidence" value="ECO:0007669"/>
    <property type="project" value="TreeGrafter"/>
</dbReference>
<dbReference type="GO" id="GO:0031593">
    <property type="term" value="F:polyubiquitin modification-dependent protein binding"/>
    <property type="evidence" value="ECO:0007669"/>
    <property type="project" value="TreeGrafter"/>
</dbReference>
<reference evidence="5 6" key="1">
    <citation type="journal article" date="2017" name="Genome Biol.">
        <title>New reference genome sequences of hot pepper reveal the massive evolution of plant disease-resistance genes by retroduplication.</title>
        <authorList>
            <person name="Kim S."/>
            <person name="Park J."/>
            <person name="Yeom S.I."/>
            <person name="Kim Y.M."/>
            <person name="Seo E."/>
            <person name="Kim K.T."/>
            <person name="Kim M.S."/>
            <person name="Lee J.M."/>
            <person name="Cheong K."/>
            <person name="Shin H.S."/>
            <person name="Kim S.B."/>
            <person name="Han K."/>
            <person name="Lee J."/>
            <person name="Park M."/>
            <person name="Lee H.A."/>
            <person name="Lee H.Y."/>
            <person name="Lee Y."/>
            <person name="Oh S."/>
            <person name="Lee J.H."/>
            <person name="Choi E."/>
            <person name="Choi E."/>
            <person name="Lee S.E."/>
            <person name="Jeon J."/>
            <person name="Kim H."/>
            <person name="Choi G."/>
            <person name="Song H."/>
            <person name="Lee J."/>
            <person name="Lee S.C."/>
            <person name="Kwon J.K."/>
            <person name="Lee H.Y."/>
            <person name="Koo N."/>
            <person name="Hong Y."/>
            <person name="Kim R.W."/>
            <person name="Kang W.H."/>
            <person name="Huh J.H."/>
            <person name="Kang B.C."/>
            <person name="Yang T.J."/>
            <person name="Lee Y.H."/>
            <person name="Bennetzen J.L."/>
            <person name="Choi D."/>
        </authorList>
    </citation>
    <scope>NUCLEOTIDE SEQUENCE [LARGE SCALE GENOMIC DNA]</scope>
    <source>
        <strain evidence="6">cv. PBC81</strain>
    </source>
</reference>
<reference evidence="6" key="2">
    <citation type="journal article" date="2017" name="J. Anim. Genet.">
        <title>Multiple reference genome sequences of hot pepper reveal the massive evolution of plant disease resistance genes by retroduplication.</title>
        <authorList>
            <person name="Kim S."/>
            <person name="Park J."/>
            <person name="Yeom S.-I."/>
            <person name="Kim Y.-M."/>
            <person name="Seo E."/>
            <person name="Kim K.-T."/>
            <person name="Kim M.-S."/>
            <person name="Lee J.M."/>
            <person name="Cheong K."/>
            <person name="Shin H.-S."/>
            <person name="Kim S.-B."/>
            <person name="Han K."/>
            <person name="Lee J."/>
            <person name="Park M."/>
            <person name="Lee H.-A."/>
            <person name="Lee H.-Y."/>
            <person name="Lee Y."/>
            <person name="Oh S."/>
            <person name="Lee J.H."/>
            <person name="Choi E."/>
            <person name="Choi E."/>
            <person name="Lee S.E."/>
            <person name="Jeon J."/>
            <person name="Kim H."/>
            <person name="Choi G."/>
            <person name="Song H."/>
            <person name="Lee J."/>
            <person name="Lee S.-C."/>
            <person name="Kwon J.-K."/>
            <person name="Lee H.-Y."/>
            <person name="Koo N."/>
            <person name="Hong Y."/>
            <person name="Kim R.W."/>
            <person name="Kang W.-H."/>
            <person name="Huh J.H."/>
            <person name="Kang B.-C."/>
            <person name="Yang T.-J."/>
            <person name="Lee Y.-H."/>
            <person name="Bennetzen J.L."/>
            <person name="Choi D."/>
        </authorList>
    </citation>
    <scope>NUCLEOTIDE SEQUENCE [LARGE SCALE GENOMIC DNA]</scope>
    <source>
        <strain evidence="6">cv. PBC81</strain>
    </source>
</reference>
<keyword evidence="1" id="KW-0547">Nucleotide-binding</keyword>
<dbReference type="Pfam" id="PF02721">
    <property type="entry name" value="DUF223"/>
    <property type="match status" value="1"/>
</dbReference>
<dbReference type="InterPro" id="IPR003871">
    <property type="entry name" value="RFA1B/D_OB_1st"/>
</dbReference>
<evidence type="ECO:0000256" key="2">
    <source>
        <dbReference type="ARBA" id="ARBA00022840"/>
    </source>
</evidence>
<dbReference type="InterPro" id="IPR012340">
    <property type="entry name" value="NA-bd_OB-fold"/>
</dbReference>
<dbReference type="SUPFAM" id="SSF52540">
    <property type="entry name" value="P-loop containing nucleoside triphosphate hydrolases"/>
    <property type="match status" value="1"/>
</dbReference>
<dbReference type="GO" id="GO:0051301">
    <property type="term" value="P:cell division"/>
    <property type="evidence" value="ECO:0007669"/>
    <property type="project" value="UniProtKB-KW"/>
</dbReference>